<comment type="caution">
    <text evidence="2">The sequence shown here is derived from an EMBL/GenBank/DDBJ whole genome shotgun (WGS) entry which is preliminary data.</text>
</comment>
<proteinExistence type="predicted"/>
<evidence type="ECO:0000313" key="3">
    <source>
        <dbReference type="Proteomes" id="UP000834611"/>
    </source>
</evidence>
<dbReference type="EMBL" id="CAHPSF010000015">
    <property type="protein sequence ID" value="CAB5714852.1"/>
    <property type="molecule type" value="Genomic_DNA"/>
</dbReference>
<reference evidence="2" key="1">
    <citation type="submission" date="2020-05" db="EMBL/GenBank/DDBJ databases">
        <authorList>
            <person name="Delgado-Blas J."/>
        </authorList>
    </citation>
    <scope>NUCLEOTIDE SEQUENCE</scope>
    <source>
        <strain evidence="2">BB1453</strain>
    </source>
</reference>
<accession>A0A9N8GZM8</accession>
<gene>
    <name evidence="2" type="ORF">GHA_04008</name>
</gene>
<dbReference type="AlphaFoldDB" id="A0A9N8GZM8"/>
<dbReference type="Pfam" id="PF04606">
    <property type="entry name" value="Ogr_Delta"/>
    <property type="match status" value="1"/>
</dbReference>
<evidence type="ECO:0000259" key="1">
    <source>
        <dbReference type="Pfam" id="PF04606"/>
    </source>
</evidence>
<dbReference type="GO" id="GO:0003677">
    <property type="term" value="F:DNA binding"/>
    <property type="evidence" value="ECO:0007669"/>
    <property type="project" value="UniProtKB-KW"/>
</dbReference>
<dbReference type="RefSeq" id="WP_219245057.1">
    <property type="nucleotide sequence ID" value="NZ_CAHPRV010000044.1"/>
</dbReference>
<sequence length="82" mass="9168">MAFNCPKCGAVTYTKTSKSMSSETRRSYHQCQNILCGCSFTTITSVEIFLTIPTPQELPIGFEIPMEGLPKSHRGETQLDMF</sequence>
<feature type="domain" description="Zinc finger Ogr/Delta-type" evidence="1">
    <location>
        <begin position="4"/>
        <end position="47"/>
    </location>
</feature>
<dbReference type="InterPro" id="IPR007684">
    <property type="entry name" value="Znf_Ogr/Delta"/>
</dbReference>
<dbReference type="Proteomes" id="UP000834611">
    <property type="component" value="Unassembled WGS sequence"/>
</dbReference>
<evidence type="ECO:0000313" key="2">
    <source>
        <dbReference type="EMBL" id="CAB5714852.1"/>
    </source>
</evidence>
<protein>
    <submittedName>
        <fullName evidence="2">DNA-binding transcriptional regulator</fullName>
    </submittedName>
</protein>
<keyword evidence="2" id="KW-0238">DNA-binding</keyword>
<organism evidence="2 3">
    <name type="scientific">Providencia rettgeri</name>
    <dbReference type="NCBI Taxonomy" id="587"/>
    <lineage>
        <taxon>Bacteria</taxon>
        <taxon>Pseudomonadati</taxon>
        <taxon>Pseudomonadota</taxon>
        <taxon>Gammaproteobacteria</taxon>
        <taxon>Enterobacterales</taxon>
        <taxon>Morganellaceae</taxon>
        <taxon>Providencia</taxon>
    </lineage>
</organism>
<name>A0A9N8GZM8_PRORE</name>